<name>A0A4R2BW92_9HYPH</name>
<dbReference type="Proteomes" id="UP000295043">
    <property type="component" value="Unassembled WGS sequence"/>
</dbReference>
<gene>
    <name evidence="1" type="ORF">EV184_108178</name>
</gene>
<sequence length="208" mass="24119">MNTSLFGFETIYGANGERATPYLTRLWIGRLRLHIFHRGDADPDPHDHPWDFWTFPLVPYVEEVVTENRLNPGSFLRRRQVVRALRFHHRPASHTHRVIGRFDGWWRGYEGMIYPSPYPSIEPLHDFDEPQTDDGRIVTLVWRGKGERSWGLLKERKDRWCWMPWKEYVFGGGKHAPCAPVDAADAGAVVAFVAKKRKRDKAATAGGR</sequence>
<dbReference type="AlphaFoldDB" id="A0A4R2BW92"/>
<dbReference type="RefSeq" id="WP_132075808.1">
    <property type="nucleotide sequence ID" value="NZ_SLVU01000008.1"/>
</dbReference>
<proteinExistence type="predicted"/>
<evidence type="ECO:0000313" key="1">
    <source>
        <dbReference type="EMBL" id="TCN30304.1"/>
    </source>
</evidence>
<organism evidence="1 2">
    <name type="scientific">Sinorhizobium americanum</name>
    <dbReference type="NCBI Taxonomy" id="194963"/>
    <lineage>
        <taxon>Bacteria</taxon>
        <taxon>Pseudomonadati</taxon>
        <taxon>Pseudomonadota</taxon>
        <taxon>Alphaproteobacteria</taxon>
        <taxon>Hyphomicrobiales</taxon>
        <taxon>Rhizobiaceae</taxon>
        <taxon>Sinorhizobium/Ensifer group</taxon>
        <taxon>Sinorhizobium</taxon>
    </lineage>
</organism>
<reference evidence="1 2" key="1">
    <citation type="submission" date="2019-03" db="EMBL/GenBank/DDBJ databases">
        <title>Genomic Encyclopedia of Type Strains, Phase IV (KMG-V): Genome sequencing to study the core and pangenomes of soil and plant-associated prokaryotes.</title>
        <authorList>
            <person name="Whitman W."/>
        </authorList>
    </citation>
    <scope>NUCLEOTIDE SEQUENCE [LARGE SCALE GENOMIC DNA]</scope>
    <source>
        <strain evidence="1 2">23C40</strain>
    </source>
</reference>
<protein>
    <submittedName>
        <fullName evidence="1">Uncharacterized protein</fullName>
    </submittedName>
</protein>
<evidence type="ECO:0000313" key="2">
    <source>
        <dbReference type="Proteomes" id="UP000295043"/>
    </source>
</evidence>
<comment type="caution">
    <text evidence="1">The sequence shown here is derived from an EMBL/GenBank/DDBJ whole genome shotgun (WGS) entry which is preliminary data.</text>
</comment>
<dbReference type="EMBL" id="SLVU01000008">
    <property type="protein sequence ID" value="TCN30304.1"/>
    <property type="molecule type" value="Genomic_DNA"/>
</dbReference>
<accession>A0A4R2BW92</accession>